<feature type="domain" description="Secretion system C-terminal sorting" evidence="2">
    <location>
        <begin position="240"/>
        <end position="308"/>
    </location>
</feature>
<protein>
    <submittedName>
        <fullName evidence="3">T9SS type A sorting domain-containing protein</fullName>
    </submittedName>
</protein>
<dbReference type="NCBIfam" id="TIGR04183">
    <property type="entry name" value="Por_Secre_tail"/>
    <property type="match status" value="1"/>
</dbReference>
<evidence type="ECO:0000256" key="1">
    <source>
        <dbReference type="ARBA" id="ARBA00022729"/>
    </source>
</evidence>
<name>A0ABR6XWC6_9FLAO</name>
<dbReference type="InterPro" id="IPR026444">
    <property type="entry name" value="Secre_tail"/>
</dbReference>
<evidence type="ECO:0000259" key="2">
    <source>
        <dbReference type="Pfam" id="PF18962"/>
    </source>
</evidence>
<dbReference type="Pfam" id="PF18962">
    <property type="entry name" value="Por_Secre_tail"/>
    <property type="match status" value="1"/>
</dbReference>
<reference evidence="3 4" key="1">
    <citation type="submission" date="2020-08" db="EMBL/GenBank/DDBJ databases">
        <title>Winogradskyella ouciana sp. nov., isolated from the hadal seawater of the Mariana Trench.</title>
        <authorList>
            <person name="He X."/>
        </authorList>
    </citation>
    <scope>NUCLEOTIDE SEQUENCE [LARGE SCALE GENOMIC DNA]</scope>
    <source>
        <strain evidence="3 4">KCTC 22026</strain>
    </source>
</reference>
<accession>A0ABR6XWC6</accession>
<gene>
    <name evidence="3" type="ORF">H6H04_00275</name>
</gene>
<comment type="caution">
    <text evidence="3">The sequence shown here is derived from an EMBL/GenBank/DDBJ whole genome shotgun (WGS) entry which is preliminary data.</text>
</comment>
<keyword evidence="4" id="KW-1185">Reference proteome</keyword>
<dbReference type="EMBL" id="JACOME010000001">
    <property type="protein sequence ID" value="MBC3844800.1"/>
    <property type="molecule type" value="Genomic_DNA"/>
</dbReference>
<evidence type="ECO:0000313" key="4">
    <source>
        <dbReference type="Proteomes" id="UP000607435"/>
    </source>
</evidence>
<keyword evidence="1" id="KW-0732">Signal</keyword>
<evidence type="ECO:0000313" key="3">
    <source>
        <dbReference type="EMBL" id="MBC3844800.1"/>
    </source>
</evidence>
<sequence length="309" mass="32910">MNIGDGTRTFGANGIFAIVCNYTDENTAVVTTNPYESLMHADANVLVIELTGNDVTGGSNSNTSTQTPDIGYDGNFADATGSFMLISATDPDGAVIDADLDGNIDATGDHTSWTLYDSVAFMDDDLESGGIERAYAQIVFAQENSTIGASQSVTAGATLIDFPFNTDAHIIIRQGASTGYTINDWAIGDTSGDSPNWELDSDTLPAAFEDWAGINTVYGALNPTAATLSTESLEINDFKIYPNPAKDYITIESNVQISSVQVHDILGKKVISQNEITNNRLDVSSLNNGVYFIKVNANGNTITKKIIIE</sequence>
<proteinExistence type="predicted"/>
<organism evidence="3 4">
    <name type="scientific">Winogradskyella echinorum</name>
    <dbReference type="NCBI Taxonomy" id="538189"/>
    <lineage>
        <taxon>Bacteria</taxon>
        <taxon>Pseudomonadati</taxon>
        <taxon>Bacteroidota</taxon>
        <taxon>Flavobacteriia</taxon>
        <taxon>Flavobacteriales</taxon>
        <taxon>Flavobacteriaceae</taxon>
        <taxon>Winogradskyella</taxon>
    </lineage>
</organism>
<dbReference type="Proteomes" id="UP000607435">
    <property type="component" value="Unassembled WGS sequence"/>
</dbReference>